<evidence type="ECO:0000313" key="2">
    <source>
        <dbReference type="Proteomes" id="UP000199081"/>
    </source>
</evidence>
<dbReference type="EMBL" id="FNZU01000010">
    <property type="protein sequence ID" value="SEL04336.1"/>
    <property type="molecule type" value="Genomic_DNA"/>
</dbReference>
<evidence type="ECO:0000313" key="1">
    <source>
        <dbReference type="EMBL" id="SEL04336.1"/>
    </source>
</evidence>
<dbReference type="Proteomes" id="UP000199081">
    <property type="component" value="Unassembled WGS sequence"/>
</dbReference>
<dbReference type="AlphaFoldDB" id="A0A1H7LZC7"/>
<name>A0A1H7LZC7_9LACT</name>
<dbReference type="STRING" id="426702.SAMN04488099_11063"/>
<protein>
    <submittedName>
        <fullName evidence="1">Uncharacterized protein</fullName>
    </submittedName>
</protein>
<keyword evidence="2" id="KW-1185">Reference proteome</keyword>
<gene>
    <name evidence="1" type="ORF">SAMN04488099_11063</name>
</gene>
<sequence>MSEDSRGGKFGRIVHMSVYEPLGDRLKTRMVYIKIYGTFSVKKTMGMNHKLFYGSLVNHLS</sequence>
<organism evidence="1 2">
    <name type="scientific">Alkalibacterium pelagium</name>
    <dbReference type="NCBI Taxonomy" id="426702"/>
    <lineage>
        <taxon>Bacteria</taxon>
        <taxon>Bacillati</taxon>
        <taxon>Bacillota</taxon>
        <taxon>Bacilli</taxon>
        <taxon>Lactobacillales</taxon>
        <taxon>Carnobacteriaceae</taxon>
        <taxon>Alkalibacterium</taxon>
    </lineage>
</organism>
<proteinExistence type="predicted"/>
<reference evidence="2" key="1">
    <citation type="submission" date="2016-10" db="EMBL/GenBank/DDBJ databases">
        <authorList>
            <person name="Varghese N."/>
            <person name="Submissions S."/>
        </authorList>
    </citation>
    <scope>NUCLEOTIDE SEQUENCE [LARGE SCALE GENOMIC DNA]</scope>
    <source>
        <strain evidence="2">DSM 19183</strain>
    </source>
</reference>
<accession>A0A1H7LZC7</accession>